<comment type="caution">
    <text evidence="1">The sequence shown here is derived from an EMBL/GenBank/DDBJ whole genome shotgun (WGS) entry which is preliminary data.</text>
</comment>
<sequence length="114" mass="12982">MDKLCLIISPSENGFFFLANNKDISYDVLTMASSSSCRFTKIFCCENSSFFFLFMKSVLTADPTGYSLSNFVWFCLKCRSKLYFLATATVAEQMRHTGLRALLSVKRYFVSHSS</sequence>
<name>A0AAW1V123_9CUCU</name>
<reference evidence="1 2" key="1">
    <citation type="submission" date="2023-03" db="EMBL/GenBank/DDBJ databases">
        <title>Genome insight into feeding habits of ladybird beetles.</title>
        <authorList>
            <person name="Li H.-S."/>
            <person name="Huang Y.-H."/>
            <person name="Pang H."/>
        </authorList>
    </citation>
    <scope>NUCLEOTIDE SEQUENCE [LARGE SCALE GENOMIC DNA]</scope>
    <source>
        <strain evidence="1">SYSU_2023b</strain>
        <tissue evidence="1">Whole body</tissue>
    </source>
</reference>
<accession>A0AAW1V123</accession>
<keyword evidence="2" id="KW-1185">Reference proteome</keyword>
<proteinExistence type="predicted"/>
<evidence type="ECO:0000313" key="1">
    <source>
        <dbReference type="EMBL" id="KAK9886839.1"/>
    </source>
</evidence>
<gene>
    <name evidence="1" type="ORF">WA026_018489</name>
</gene>
<organism evidence="1 2">
    <name type="scientific">Henosepilachna vigintioctopunctata</name>
    <dbReference type="NCBI Taxonomy" id="420089"/>
    <lineage>
        <taxon>Eukaryota</taxon>
        <taxon>Metazoa</taxon>
        <taxon>Ecdysozoa</taxon>
        <taxon>Arthropoda</taxon>
        <taxon>Hexapoda</taxon>
        <taxon>Insecta</taxon>
        <taxon>Pterygota</taxon>
        <taxon>Neoptera</taxon>
        <taxon>Endopterygota</taxon>
        <taxon>Coleoptera</taxon>
        <taxon>Polyphaga</taxon>
        <taxon>Cucujiformia</taxon>
        <taxon>Coccinelloidea</taxon>
        <taxon>Coccinellidae</taxon>
        <taxon>Epilachninae</taxon>
        <taxon>Epilachnini</taxon>
        <taxon>Henosepilachna</taxon>
    </lineage>
</organism>
<protein>
    <submittedName>
        <fullName evidence="1">Uncharacterized protein</fullName>
    </submittedName>
</protein>
<dbReference type="AlphaFoldDB" id="A0AAW1V123"/>
<dbReference type="EMBL" id="JARQZJ010000102">
    <property type="protein sequence ID" value="KAK9886839.1"/>
    <property type="molecule type" value="Genomic_DNA"/>
</dbReference>
<evidence type="ECO:0000313" key="2">
    <source>
        <dbReference type="Proteomes" id="UP001431783"/>
    </source>
</evidence>
<dbReference type="Proteomes" id="UP001431783">
    <property type="component" value="Unassembled WGS sequence"/>
</dbReference>